<dbReference type="InterPro" id="IPR014729">
    <property type="entry name" value="Rossmann-like_a/b/a_fold"/>
</dbReference>
<organism evidence="2 3">
    <name type="scientific">Actinomadura graeca</name>
    <dbReference type="NCBI Taxonomy" id="2750812"/>
    <lineage>
        <taxon>Bacteria</taxon>
        <taxon>Bacillati</taxon>
        <taxon>Actinomycetota</taxon>
        <taxon>Actinomycetes</taxon>
        <taxon>Streptosporangiales</taxon>
        <taxon>Thermomonosporaceae</taxon>
        <taxon>Actinomadura</taxon>
    </lineage>
</organism>
<proteinExistence type="predicted"/>
<dbReference type="Pfam" id="PF00582">
    <property type="entry name" value="Usp"/>
    <property type="match status" value="1"/>
</dbReference>
<feature type="domain" description="UspA" evidence="1">
    <location>
        <begin position="21"/>
        <end position="129"/>
    </location>
</feature>
<dbReference type="EMBL" id="CP059572">
    <property type="protein sequence ID" value="QXJ21529.1"/>
    <property type="molecule type" value="Genomic_DNA"/>
</dbReference>
<reference evidence="2" key="1">
    <citation type="submission" date="2020-07" db="EMBL/GenBank/DDBJ databases">
        <authorList>
            <person name="Tarantini F.S."/>
            <person name="Hong K.W."/>
            <person name="Chan K.G."/>
        </authorList>
    </citation>
    <scope>NUCLEOTIDE SEQUENCE</scope>
    <source>
        <strain evidence="2">32-07</strain>
    </source>
</reference>
<protein>
    <submittedName>
        <fullName evidence="2">Universal stress protein</fullName>
    </submittedName>
</protein>
<evidence type="ECO:0000313" key="3">
    <source>
        <dbReference type="Proteomes" id="UP001049518"/>
    </source>
</evidence>
<sequence>MPDPDQAPSPPVPARTRDHLIAVAVADGRCGMAAAHRAARLAAASGGTVTMALLTRPPWAAAFEPSAMACWRNGDLEIAALIRLSAIFDPAGVGWRMAVVDGDPARGIVRLARRHPPDWVLVPRPRRPLPRAGGRRLAAVLRSRHGLPLLIV</sequence>
<dbReference type="SUPFAM" id="SSF52402">
    <property type="entry name" value="Adenine nucleotide alpha hydrolases-like"/>
    <property type="match status" value="1"/>
</dbReference>
<gene>
    <name evidence="2" type="ORF">AGRA3207_002390</name>
</gene>
<dbReference type="RefSeq" id="WP_231334683.1">
    <property type="nucleotide sequence ID" value="NZ_CP059572.1"/>
</dbReference>
<accession>A0ABX8QTL4</accession>
<keyword evidence="3" id="KW-1185">Reference proteome</keyword>
<evidence type="ECO:0000313" key="2">
    <source>
        <dbReference type="EMBL" id="QXJ21529.1"/>
    </source>
</evidence>
<dbReference type="InterPro" id="IPR006016">
    <property type="entry name" value="UspA"/>
</dbReference>
<evidence type="ECO:0000259" key="1">
    <source>
        <dbReference type="Pfam" id="PF00582"/>
    </source>
</evidence>
<dbReference type="Gene3D" id="3.40.50.620">
    <property type="entry name" value="HUPs"/>
    <property type="match status" value="1"/>
</dbReference>
<dbReference type="Proteomes" id="UP001049518">
    <property type="component" value="Chromosome"/>
</dbReference>
<name>A0ABX8QTL4_9ACTN</name>